<sequence length="107" mass="11504">MPQHPGLADSGDSLVGVHLDVRQVAPRRPDHVCADSGDAHGSSPLAAVVDLSSVPAVRRVRYFVTRSKCWRDSKDGVVGVSMGRAHNGFDSFETYGHWSAPNLHSKA</sequence>
<organism evidence="1 2">
    <name type="scientific">Streptomyces pilosus</name>
    <dbReference type="NCBI Taxonomy" id="28893"/>
    <lineage>
        <taxon>Bacteria</taxon>
        <taxon>Bacillati</taxon>
        <taxon>Actinomycetota</taxon>
        <taxon>Actinomycetes</taxon>
        <taxon>Kitasatosporales</taxon>
        <taxon>Streptomycetaceae</taxon>
        <taxon>Streptomyces</taxon>
    </lineage>
</organism>
<comment type="caution">
    <text evidence="1">The sequence shown here is derived from an EMBL/GenBank/DDBJ whole genome shotgun (WGS) entry which is preliminary data.</text>
</comment>
<evidence type="ECO:0000313" key="1">
    <source>
        <dbReference type="EMBL" id="GGQ62574.1"/>
    </source>
</evidence>
<gene>
    <name evidence="1" type="ORF">GCM10010280_05980</name>
</gene>
<keyword evidence="2" id="KW-1185">Reference proteome</keyword>
<proteinExistence type="predicted"/>
<reference evidence="1" key="2">
    <citation type="submission" date="2020-09" db="EMBL/GenBank/DDBJ databases">
        <authorList>
            <person name="Sun Q."/>
            <person name="Ohkuma M."/>
        </authorList>
    </citation>
    <scope>NUCLEOTIDE SEQUENCE</scope>
    <source>
        <strain evidence="1">JCM 4403</strain>
    </source>
</reference>
<reference evidence="1" key="1">
    <citation type="journal article" date="2014" name="Int. J. Syst. Evol. Microbiol.">
        <title>Complete genome sequence of Corynebacterium casei LMG S-19264T (=DSM 44701T), isolated from a smear-ripened cheese.</title>
        <authorList>
            <consortium name="US DOE Joint Genome Institute (JGI-PGF)"/>
            <person name="Walter F."/>
            <person name="Albersmeier A."/>
            <person name="Kalinowski J."/>
            <person name="Ruckert C."/>
        </authorList>
    </citation>
    <scope>NUCLEOTIDE SEQUENCE</scope>
    <source>
        <strain evidence="1">JCM 4403</strain>
    </source>
</reference>
<protein>
    <submittedName>
        <fullName evidence="1">Uncharacterized protein</fullName>
    </submittedName>
</protein>
<name>A0A918BF86_9ACTN</name>
<evidence type="ECO:0000313" key="2">
    <source>
        <dbReference type="Proteomes" id="UP000656732"/>
    </source>
</evidence>
<dbReference type="AlphaFoldDB" id="A0A918BF86"/>
<dbReference type="EMBL" id="BMTU01000001">
    <property type="protein sequence ID" value="GGQ62574.1"/>
    <property type="molecule type" value="Genomic_DNA"/>
</dbReference>
<dbReference type="Proteomes" id="UP000656732">
    <property type="component" value="Unassembled WGS sequence"/>
</dbReference>
<accession>A0A918BF86</accession>